<evidence type="ECO:0000313" key="2">
    <source>
        <dbReference type="Proteomes" id="UP000580250"/>
    </source>
</evidence>
<reference evidence="1 2" key="1">
    <citation type="submission" date="2020-08" db="EMBL/GenBank/DDBJ databases">
        <authorList>
            <person name="Koutsovoulos G."/>
            <person name="Danchin GJ E."/>
        </authorList>
    </citation>
    <scope>NUCLEOTIDE SEQUENCE [LARGE SCALE GENOMIC DNA]</scope>
</reference>
<evidence type="ECO:0000313" key="1">
    <source>
        <dbReference type="EMBL" id="CAD2171055.1"/>
    </source>
</evidence>
<proteinExistence type="predicted"/>
<name>A0A6V7V7W3_MELEN</name>
<accession>A0A6V7V7W3</accession>
<sequence>MNNDKIGEGRAGGQLEWAIVTRKIYFYGSHLCQPNNDDANSF</sequence>
<dbReference type="Proteomes" id="UP000580250">
    <property type="component" value="Unassembled WGS sequence"/>
</dbReference>
<dbReference type="EMBL" id="CAJEWN010000177">
    <property type="protein sequence ID" value="CAD2171055.1"/>
    <property type="molecule type" value="Genomic_DNA"/>
</dbReference>
<comment type="caution">
    <text evidence="1">The sequence shown here is derived from an EMBL/GenBank/DDBJ whole genome shotgun (WGS) entry which is preliminary data.</text>
</comment>
<gene>
    <name evidence="1" type="ORF">MENT_LOCUS22489</name>
</gene>
<dbReference type="AlphaFoldDB" id="A0A6V7V7W3"/>
<protein>
    <submittedName>
        <fullName evidence="1">Uncharacterized protein</fullName>
    </submittedName>
</protein>
<organism evidence="1 2">
    <name type="scientific">Meloidogyne enterolobii</name>
    <name type="common">Root-knot nematode worm</name>
    <name type="synonym">Meloidogyne mayaguensis</name>
    <dbReference type="NCBI Taxonomy" id="390850"/>
    <lineage>
        <taxon>Eukaryota</taxon>
        <taxon>Metazoa</taxon>
        <taxon>Ecdysozoa</taxon>
        <taxon>Nematoda</taxon>
        <taxon>Chromadorea</taxon>
        <taxon>Rhabditida</taxon>
        <taxon>Tylenchina</taxon>
        <taxon>Tylenchomorpha</taxon>
        <taxon>Tylenchoidea</taxon>
        <taxon>Meloidogynidae</taxon>
        <taxon>Meloidogyninae</taxon>
        <taxon>Meloidogyne</taxon>
    </lineage>
</organism>